<dbReference type="AlphaFoldDB" id="A0A1D7QVV0"/>
<dbReference type="EMBL" id="CP012502">
    <property type="protein sequence ID" value="AOM83142.1"/>
    <property type="molecule type" value="Genomic_DNA"/>
</dbReference>
<dbReference type="InterPro" id="IPR007546">
    <property type="entry name" value="DUF503"/>
</dbReference>
<dbReference type="Pfam" id="PF04456">
    <property type="entry name" value="DUF503"/>
    <property type="match status" value="1"/>
</dbReference>
<accession>A0A1D7QVV0</accession>
<dbReference type="KEGG" id="bbev:BBEV_1781"/>
<name>A0A1D7QVV0_9BACI</name>
<evidence type="ECO:0000313" key="1">
    <source>
        <dbReference type="EMBL" id="AOM83142.1"/>
    </source>
</evidence>
<dbReference type="Gene3D" id="3.30.70.1120">
    <property type="entry name" value="TT1725-like"/>
    <property type="match status" value="1"/>
</dbReference>
<proteinExistence type="predicted"/>
<dbReference type="RefSeq" id="WP_069365152.1">
    <property type="nucleotide sequence ID" value="NZ_CP012502.1"/>
</dbReference>
<dbReference type="PANTHER" id="PTHR36441:SF1">
    <property type="entry name" value="DUF503 DOMAIN-CONTAINING PROTEIN"/>
    <property type="match status" value="1"/>
</dbReference>
<dbReference type="InterPro" id="IPR036746">
    <property type="entry name" value="TT1725-like_sf"/>
</dbReference>
<sequence>MIGVIVIEAMLYDCQTLKEKRSIIKSLVTRLSQRFNIAIAETNHQERWQRVQWTVVTVSNERQQAEKELNRALSFIDSYVSVEVTEIDWEWL</sequence>
<protein>
    <recommendedName>
        <fullName evidence="3">DUF503 domain-containing protein</fullName>
    </recommendedName>
</protein>
<dbReference type="STRING" id="632773.BBEV_1781"/>
<keyword evidence="2" id="KW-1185">Reference proteome</keyword>
<evidence type="ECO:0000313" key="2">
    <source>
        <dbReference type="Proteomes" id="UP000094463"/>
    </source>
</evidence>
<reference evidence="1 2" key="1">
    <citation type="submission" date="2015-08" db="EMBL/GenBank/DDBJ databases">
        <title>The complete genome sequence of Bacillus beveridgei MLTeJB.</title>
        <authorList>
            <person name="Hanson T.E."/>
            <person name="Mesa C."/>
            <person name="Basesman S.M."/>
            <person name="Oremland R.S."/>
        </authorList>
    </citation>
    <scope>NUCLEOTIDE SEQUENCE [LARGE SCALE GENOMIC DNA]</scope>
    <source>
        <strain evidence="1 2">MLTeJB</strain>
    </source>
</reference>
<dbReference type="PANTHER" id="PTHR36441">
    <property type="entry name" value="HYPOTHETICAL CYTOSOLIC PROTEIN"/>
    <property type="match status" value="1"/>
</dbReference>
<dbReference type="Proteomes" id="UP000094463">
    <property type="component" value="Chromosome"/>
</dbReference>
<dbReference type="SUPFAM" id="SSF103007">
    <property type="entry name" value="Hypothetical protein TT1725"/>
    <property type="match status" value="1"/>
</dbReference>
<evidence type="ECO:0008006" key="3">
    <source>
        <dbReference type="Google" id="ProtNLM"/>
    </source>
</evidence>
<dbReference type="OrthoDB" id="9809023at2"/>
<organism evidence="1 2">
    <name type="scientific">Salisediminibacterium beveridgei</name>
    <dbReference type="NCBI Taxonomy" id="632773"/>
    <lineage>
        <taxon>Bacteria</taxon>
        <taxon>Bacillati</taxon>
        <taxon>Bacillota</taxon>
        <taxon>Bacilli</taxon>
        <taxon>Bacillales</taxon>
        <taxon>Bacillaceae</taxon>
        <taxon>Salisediminibacterium</taxon>
    </lineage>
</organism>
<gene>
    <name evidence="1" type="ORF">BBEV_1781</name>
</gene>